<sequence>MRHLSLRKLLIGELSWKRLLRSLLFVYTFFALYVYFRADSMIFLPQPATYQDTKDILKIYVANKEKISAIYLPNPQAAYTILYIHGNAEDLGDIRPVLEQLHRWGFSVFAYDYRGYGTSDGKPSEKNAYQDADAAFRYLTQQLKIPAQQIIPYGRSLGGGSATDLAARNPVAGLILESTFTSAFQVVLPFPLLPFDKFANFDKLQKIRSPILVMHGQDDQTIPIQHGQRLYEAASQPKMSLWIAGAGHDDLIWVAGDRYQQTLLSFQQLIAKHSQK</sequence>
<keyword evidence="1" id="KW-0472">Membrane</keyword>
<accession>A0A926UUY7</accession>
<dbReference type="PANTHER" id="PTHR12277:SF81">
    <property type="entry name" value="PROTEIN ABHD13"/>
    <property type="match status" value="1"/>
</dbReference>
<evidence type="ECO:0000256" key="1">
    <source>
        <dbReference type="SAM" id="Phobius"/>
    </source>
</evidence>
<gene>
    <name evidence="3" type="ORF">H6F44_16715</name>
</gene>
<dbReference type="SUPFAM" id="SSF53474">
    <property type="entry name" value="alpha/beta-Hydrolases"/>
    <property type="match status" value="1"/>
</dbReference>
<evidence type="ECO:0000313" key="4">
    <source>
        <dbReference type="Proteomes" id="UP000631421"/>
    </source>
</evidence>
<dbReference type="InterPro" id="IPR022742">
    <property type="entry name" value="Hydrolase_4"/>
</dbReference>
<name>A0A926UUY7_9CYAN</name>
<dbReference type="PANTHER" id="PTHR12277">
    <property type="entry name" value="ALPHA/BETA HYDROLASE DOMAIN-CONTAINING PROTEIN"/>
    <property type="match status" value="1"/>
</dbReference>
<dbReference type="EMBL" id="JACJPY010000065">
    <property type="protein sequence ID" value="MBD2151751.1"/>
    <property type="molecule type" value="Genomic_DNA"/>
</dbReference>
<feature type="transmembrane region" description="Helical" evidence="1">
    <location>
        <begin position="20"/>
        <end position="36"/>
    </location>
</feature>
<dbReference type="Pfam" id="PF12146">
    <property type="entry name" value="Hydrolase_4"/>
    <property type="match status" value="1"/>
</dbReference>
<reference evidence="3" key="2">
    <citation type="submission" date="2020-08" db="EMBL/GenBank/DDBJ databases">
        <authorList>
            <person name="Chen M."/>
            <person name="Teng W."/>
            <person name="Zhao L."/>
            <person name="Hu C."/>
            <person name="Zhou Y."/>
            <person name="Han B."/>
            <person name="Song L."/>
            <person name="Shu W."/>
        </authorList>
    </citation>
    <scope>NUCLEOTIDE SEQUENCE</scope>
    <source>
        <strain evidence="3">FACHB-1277</strain>
    </source>
</reference>
<dbReference type="Proteomes" id="UP000631421">
    <property type="component" value="Unassembled WGS sequence"/>
</dbReference>
<protein>
    <submittedName>
        <fullName evidence="3">Alpha/beta hydrolase</fullName>
    </submittedName>
</protein>
<dbReference type="Gene3D" id="3.40.50.1820">
    <property type="entry name" value="alpha/beta hydrolase"/>
    <property type="match status" value="1"/>
</dbReference>
<comment type="caution">
    <text evidence="3">The sequence shown here is derived from an EMBL/GenBank/DDBJ whole genome shotgun (WGS) entry which is preliminary data.</text>
</comment>
<organism evidence="3 4">
    <name type="scientific">Pseudanabaena cinerea FACHB-1277</name>
    <dbReference type="NCBI Taxonomy" id="2949581"/>
    <lineage>
        <taxon>Bacteria</taxon>
        <taxon>Bacillati</taxon>
        <taxon>Cyanobacteriota</taxon>
        <taxon>Cyanophyceae</taxon>
        <taxon>Pseudanabaenales</taxon>
        <taxon>Pseudanabaenaceae</taxon>
        <taxon>Pseudanabaena</taxon>
        <taxon>Pseudanabaena cinerea</taxon>
    </lineage>
</organism>
<dbReference type="RefSeq" id="WP_190352167.1">
    <property type="nucleotide sequence ID" value="NZ_JACJPY010000065.1"/>
</dbReference>
<proteinExistence type="predicted"/>
<dbReference type="InterPro" id="IPR029058">
    <property type="entry name" value="AB_hydrolase_fold"/>
</dbReference>
<reference evidence="3" key="1">
    <citation type="journal article" date="2015" name="ISME J.">
        <title>Draft Genome Sequence of Streptomyces incarnatus NRRL8089, which Produces the Nucleoside Antibiotic Sinefungin.</title>
        <authorList>
            <person name="Oshima K."/>
            <person name="Hattori M."/>
            <person name="Shimizu H."/>
            <person name="Fukuda K."/>
            <person name="Nemoto M."/>
            <person name="Inagaki K."/>
            <person name="Tamura T."/>
        </authorList>
    </citation>
    <scope>NUCLEOTIDE SEQUENCE</scope>
    <source>
        <strain evidence="3">FACHB-1277</strain>
    </source>
</reference>
<evidence type="ECO:0000259" key="2">
    <source>
        <dbReference type="Pfam" id="PF12146"/>
    </source>
</evidence>
<dbReference type="AlphaFoldDB" id="A0A926UUY7"/>
<keyword evidence="1" id="KW-1133">Transmembrane helix</keyword>
<dbReference type="GO" id="GO:0016787">
    <property type="term" value="F:hydrolase activity"/>
    <property type="evidence" value="ECO:0007669"/>
    <property type="project" value="UniProtKB-KW"/>
</dbReference>
<keyword evidence="1" id="KW-0812">Transmembrane</keyword>
<evidence type="ECO:0000313" key="3">
    <source>
        <dbReference type="EMBL" id="MBD2151751.1"/>
    </source>
</evidence>
<keyword evidence="4" id="KW-1185">Reference proteome</keyword>
<keyword evidence="3" id="KW-0378">Hydrolase</keyword>
<feature type="domain" description="Serine aminopeptidase S33" evidence="2">
    <location>
        <begin position="79"/>
        <end position="182"/>
    </location>
</feature>